<dbReference type="PANTHER" id="PTHR13061">
    <property type="entry name" value="DYNACTIN SUBUNIT P25"/>
    <property type="match status" value="1"/>
</dbReference>
<dbReference type="InterPro" id="IPR050484">
    <property type="entry name" value="Transf_Hexapept/Carb_Anhydrase"/>
</dbReference>
<dbReference type="InterPro" id="IPR001451">
    <property type="entry name" value="Hexapep"/>
</dbReference>
<dbReference type="Gene3D" id="2.160.10.10">
    <property type="entry name" value="Hexapeptide repeat proteins"/>
    <property type="match status" value="1"/>
</dbReference>
<keyword evidence="2" id="KW-1185">Reference proteome</keyword>
<reference evidence="1 2" key="1">
    <citation type="submission" date="2012-05" db="EMBL/GenBank/DDBJ databases">
        <title>Recombination and specialization in a pathogen metapopulation.</title>
        <authorList>
            <person name="Gardiner A."/>
            <person name="Kemen E."/>
            <person name="Schultz-Larsen T."/>
            <person name="MacLean D."/>
            <person name="Van Oosterhout C."/>
            <person name="Jones J.D.G."/>
        </authorList>
    </citation>
    <scope>NUCLEOTIDE SEQUENCE [LARGE SCALE GENOMIC DNA]</scope>
    <source>
        <strain evidence="1 2">Ac Nc2</strain>
    </source>
</reference>
<organism evidence="1 2">
    <name type="scientific">Albugo candida</name>
    <dbReference type="NCBI Taxonomy" id="65357"/>
    <lineage>
        <taxon>Eukaryota</taxon>
        <taxon>Sar</taxon>
        <taxon>Stramenopiles</taxon>
        <taxon>Oomycota</taxon>
        <taxon>Peronosporomycetes</taxon>
        <taxon>Albuginales</taxon>
        <taxon>Albuginaceae</taxon>
        <taxon>Albugo</taxon>
    </lineage>
</organism>
<comment type="caution">
    <text evidence="1">The sequence shown here is derived from an EMBL/GenBank/DDBJ whole genome shotgun (WGS) entry which is preliminary data.</text>
</comment>
<accession>A0A024GTF9</accession>
<dbReference type="AlphaFoldDB" id="A0A024GTF9"/>
<dbReference type="SUPFAM" id="SSF51161">
    <property type="entry name" value="Trimeric LpxA-like enzymes"/>
    <property type="match status" value="1"/>
</dbReference>
<sequence>MLKNGLEAIGKSIRSFGQSLDRTGVLLEGSASYTEHLNPSTRCVNNAGRRPKLEAAAFIAPNASVIGEVNVGSGSSVWYGATLRGDINHITIGNHTNVLDAAIIHVAKIHRDIPTIIGNHVTIGPSSIIHACTIGSNCIIGTGTQILDGSVVESESVVAAGSIVTYGKVISSGQLWSGVPARYVRDLTTEEKAFIKQSAIEYAELSLIHAKECEKSLEEIVAANERSKILEEFGKFGLPEKEKAQQEMGMFFRY</sequence>
<dbReference type="EMBL" id="CAIX01000389">
    <property type="protein sequence ID" value="CCI50078.1"/>
    <property type="molecule type" value="Genomic_DNA"/>
</dbReference>
<evidence type="ECO:0000313" key="2">
    <source>
        <dbReference type="Proteomes" id="UP000053237"/>
    </source>
</evidence>
<dbReference type="InterPro" id="IPR047324">
    <property type="entry name" value="LbH_gamma_CA-like"/>
</dbReference>
<dbReference type="Pfam" id="PF00132">
    <property type="entry name" value="Hexapep"/>
    <property type="match status" value="1"/>
</dbReference>
<dbReference type="CDD" id="cd04645">
    <property type="entry name" value="LbH_gamma_CA_like"/>
    <property type="match status" value="1"/>
</dbReference>
<dbReference type="OrthoDB" id="25818at2759"/>
<dbReference type="InParanoid" id="A0A024GTF9"/>
<proteinExistence type="predicted"/>
<dbReference type="InterPro" id="IPR011004">
    <property type="entry name" value="Trimer_LpxA-like_sf"/>
</dbReference>
<evidence type="ECO:0008006" key="3">
    <source>
        <dbReference type="Google" id="ProtNLM"/>
    </source>
</evidence>
<evidence type="ECO:0000313" key="1">
    <source>
        <dbReference type="EMBL" id="CCI50078.1"/>
    </source>
</evidence>
<name>A0A024GTF9_9STRA</name>
<dbReference type="STRING" id="65357.A0A024GTF9"/>
<protein>
    <recommendedName>
        <fullName evidence="3">Gamma carbonic anhydrase</fullName>
    </recommendedName>
</protein>
<dbReference type="Proteomes" id="UP000053237">
    <property type="component" value="Unassembled WGS sequence"/>
</dbReference>
<dbReference type="PANTHER" id="PTHR13061:SF29">
    <property type="entry name" value="GAMMA CARBONIC ANHYDRASE-LIKE 1, MITOCHONDRIAL-RELATED"/>
    <property type="match status" value="1"/>
</dbReference>
<gene>
    <name evidence="1" type="ORF">BN9_115900</name>
</gene>